<name>A0A151R2S3_CAJCA</name>
<dbReference type="OMA" id="NTHRPYS"/>
<dbReference type="Pfam" id="PF03732">
    <property type="entry name" value="Retrotrans_gag"/>
    <property type="match status" value="1"/>
</dbReference>
<keyword evidence="4" id="KW-1185">Reference proteome</keyword>
<dbReference type="InterPro" id="IPR005162">
    <property type="entry name" value="Retrotrans_gag_dom"/>
</dbReference>
<dbReference type="Gramene" id="C.cajan_38488.t">
    <property type="protein sequence ID" value="C.cajan_38488.t.cds1"/>
    <property type="gene ID" value="C.cajan_38488"/>
</dbReference>
<dbReference type="EMBL" id="KQ484166">
    <property type="protein sequence ID" value="KYP36836.1"/>
    <property type="molecule type" value="Genomic_DNA"/>
</dbReference>
<dbReference type="AlphaFoldDB" id="A0A151R2S3"/>
<proteinExistence type="predicted"/>
<feature type="domain" description="Retrotransposon gag" evidence="2">
    <location>
        <begin position="7"/>
        <end position="95"/>
    </location>
</feature>
<dbReference type="Proteomes" id="UP000075243">
    <property type="component" value="Unassembled WGS sequence"/>
</dbReference>
<protein>
    <recommendedName>
        <fullName evidence="2">Retrotransposon gag domain-containing protein</fullName>
    </recommendedName>
</protein>
<organism evidence="3 4">
    <name type="scientific">Cajanus cajan</name>
    <name type="common">Pigeon pea</name>
    <name type="synonym">Cajanus indicus</name>
    <dbReference type="NCBI Taxonomy" id="3821"/>
    <lineage>
        <taxon>Eukaryota</taxon>
        <taxon>Viridiplantae</taxon>
        <taxon>Streptophyta</taxon>
        <taxon>Embryophyta</taxon>
        <taxon>Tracheophyta</taxon>
        <taxon>Spermatophyta</taxon>
        <taxon>Magnoliopsida</taxon>
        <taxon>eudicotyledons</taxon>
        <taxon>Gunneridae</taxon>
        <taxon>Pentapetalae</taxon>
        <taxon>rosids</taxon>
        <taxon>fabids</taxon>
        <taxon>Fabales</taxon>
        <taxon>Fabaceae</taxon>
        <taxon>Papilionoideae</taxon>
        <taxon>50 kb inversion clade</taxon>
        <taxon>NPAAA clade</taxon>
        <taxon>indigoferoid/millettioid clade</taxon>
        <taxon>Phaseoleae</taxon>
        <taxon>Cajanus</taxon>
    </lineage>
</organism>
<reference evidence="3" key="1">
    <citation type="journal article" date="2012" name="Nat. Biotechnol.">
        <title>Draft genome sequence of pigeonpea (Cajanus cajan), an orphan legume crop of resource-poor farmers.</title>
        <authorList>
            <person name="Varshney R.K."/>
            <person name="Chen W."/>
            <person name="Li Y."/>
            <person name="Bharti A.K."/>
            <person name="Saxena R.K."/>
            <person name="Schlueter J.A."/>
            <person name="Donoghue M.T."/>
            <person name="Azam S."/>
            <person name="Fan G."/>
            <person name="Whaley A.M."/>
            <person name="Farmer A.D."/>
            <person name="Sheridan J."/>
            <person name="Iwata A."/>
            <person name="Tuteja R."/>
            <person name="Penmetsa R.V."/>
            <person name="Wu W."/>
            <person name="Upadhyaya H.D."/>
            <person name="Yang S.P."/>
            <person name="Shah T."/>
            <person name="Saxena K.B."/>
            <person name="Michael T."/>
            <person name="McCombie W.R."/>
            <person name="Yang B."/>
            <person name="Zhang G."/>
            <person name="Yang H."/>
            <person name="Wang J."/>
            <person name="Spillane C."/>
            <person name="Cook D.R."/>
            <person name="May G.D."/>
            <person name="Xu X."/>
            <person name="Jackson S.A."/>
        </authorList>
    </citation>
    <scope>NUCLEOTIDE SEQUENCE [LARGE SCALE GENOMIC DNA]</scope>
</reference>
<gene>
    <name evidence="3" type="ORF">KK1_041999</name>
</gene>
<evidence type="ECO:0000256" key="1">
    <source>
        <dbReference type="SAM" id="MobiDB-lite"/>
    </source>
</evidence>
<accession>A0A151R2S3</accession>
<feature type="region of interest" description="Disordered" evidence="1">
    <location>
        <begin position="130"/>
        <end position="160"/>
    </location>
</feature>
<evidence type="ECO:0000313" key="4">
    <source>
        <dbReference type="Proteomes" id="UP000075243"/>
    </source>
</evidence>
<feature type="compositionally biased region" description="Low complexity" evidence="1">
    <location>
        <begin position="133"/>
        <end position="156"/>
    </location>
</feature>
<evidence type="ECO:0000259" key="2">
    <source>
        <dbReference type="Pfam" id="PF03732"/>
    </source>
</evidence>
<evidence type="ECO:0000313" key="3">
    <source>
        <dbReference type="EMBL" id="KYP36836.1"/>
    </source>
</evidence>
<sequence>MEHHLHIASFYMKGMAFSWFKWMYHNHQLTDWRSFARALELRFCPSSYTNHQQELYKLRQFGTVSEYQAQFERLSNRVFGLSPENLLNCFISGLRSDLRHELLILHLATISEAIGLAKLFEAKFRDSKPKTPKPYLTTPSTNSHSHTSLPSSTSPTPVVPPIKHLTSAQMQERRALGLCYNYDDKYIPGHKCSTSRFLLLIDDNPDLTTNTPSPTEHIQ</sequence>